<dbReference type="EMBL" id="KL367526">
    <property type="protein sequence ID" value="KFD66298.1"/>
    <property type="molecule type" value="Genomic_DNA"/>
</dbReference>
<organism evidence="1">
    <name type="scientific">Trichuris suis</name>
    <name type="common">pig whipworm</name>
    <dbReference type="NCBI Taxonomy" id="68888"/>
    <lineage>
        <taxon>Eukaryota</taxon>
        <taxon>Metazoa</taxon>
        <taxon>Ecdysozoa</taxon>
        <taxon>Nematoda</taxon>
        <taxon>Enoplea</taxon>
        <taxon>Dorylaimia</taxon>
        <taxon>Trichinellida</taxon>
        <taxon>Trichuridae</taxon>
        <taxon>Trichuris</taxon>
    </lineage>
</organism>
<accession>A0A085NA02</accession>
<feature type="non-terminal residue" evidence="1">
    <location>
        <position position="51"/>
    </location>
</feature>
<feature type="non-terminal residue" evidence="1">
    <location>
        <position position="1"/>
    </location>
</feature>
<reference evidence="1" key="1">
    <citation type="journal article" date="2014" name="Nat. Genet.">
        <title>Genome and transcriptome of the porcine whipworm Trichuris suis.</title>
        <authorList>
            <person name="Jex A.R."/>
            <person name="Nejsum P."/>
            <person name="Schwarz E.M."/>
            <person name="Hu L."/>
            <person name="Young N.D."/>
            <person name="Hall R.S."/>
            <person name="Korhonen P.K."/>
            <person name="Liao S."/>
            <person name="Thamsborg S."/>
            <person name="Xia J."/>
            <person name="Xu P."/>
            <person name="Wang S."/>
            <person name="Scheerlinck J.P."/>
            <person name="Hofmann A."/>
            <person name="Sternberg P.W."/>
            <person name="Wang J."/>
            <person name="Gasser R.B."/>
        </authorList>
    </citation>
    <scope>NUCLEOTIDE SEQUENCE [LARGE SCALE GENOMIC DNA]</scope>
    <source>
        <strain evidence="1">DCEP-RM93F</strain>
    </source>
</reference>
<name>A0A085NA02_9BILA</name>
<sequence>ASEVTTVGAVVQLPDHFPCGNERMDPRFAAFKVRFVTARNDTACDIQVADV</sequence>
<dbReference type="AlphaFoldDB" id="A0A085NA02"/>
<evidence type="ECO:0000313" key="1">
    <source>
        <dbReference type="EMBL" id="KFD66298.1"/>
    </source>
</evidence>
<proteinExistence type="predicted"/>
<dbReference type="Proteomes" id="UP000030758">
    <property type="component" value="Unassembled WGS sequence"/>
</dbReference>
<protein>
    <submittedName>
        <fullName evidence="1">Uncharacterized protein</fullName>
    </submittedName>
</protein>
<gene>
    <name evidence="1" type="ORF">M514_21585</name>
</gene>